<dbReference type="InterPro" id="IPR036291">
    <property type="entry name" value="NAD(P)-bd_dom_sf"/>
</dbReference>
<dbReference type="InterPro" id="IPR050177">
    <property type="entry name" value="Lipid_A_modif_metabolic_enz"/>
</dbReference>
<reference evidence="2" key="2">
    <citation type="submission" date="2021-04" db="EMBL/GenBank/DDBJ databases">
        <authorList>
            <person name="Gilroy R."/>
        </authorList>
    </citation>
    <scope>NUCLEOTIDE SEQUENCE</scope>
    <source>
        <strain evidence="2">ChiGjej4B4-7305</strain>
    </source>
</reference>
<dbReference type="AlphaFoldDB" id="A0A9D2ECZ7"/>
<evidence type="ECO:0000313" key="2">
    <source>
        <dbReference type="EMBL" id="HIZ35071.1"/>
    </source>
</evidence>
<dbReference type="Proteomes" id="UP000824037">
    <property type="component" value="Unassembled WGS sequence"/>
</dbReference>
<dbReference type="PANTHER" id="PTHR43245">
    <property type="entry name" value="BIFUNCTIONAL POLYMYXIN RESISTANCE PROTEIN ARNA"/>
    <property type="match status" value="1"/>
</dbReference>
<accession>A0A9D2ECZ7</accession>
<gene>
    <name evidence="2" type="ORF">H9815_04790</name>
</gene>
<evidence type="ECO:0000259" key="1">
    <source>
        <dbReference type="Pfam" id="PF01370"/>
    </source>
</evidence>
<dbReference type="EMBL" id="DXBY01000078">
    <property type="protein sequence ID" value="HIZ35071.1"/>
    <property type="molecule type" value="Genomic_DNA"/>
</dbReference>
<dbReference type="InterPro" id="IPR001509">
    <property type="entry name" value="Epimerase_deHydtase"/>
</dbReference>
<organism evidence="2 3">
    <name type="scientific">Candidatus Ruania gallistercoris</name>
    <dbReference type="NCBI Taxonomy" id="2838746"/>
    <lineage>
        <taxon>Bacteria</taxon>
        <taxon>Bacillati</taxon>
        <taxon>Actinomycetota</taxon>
        <taxon>Actinomycetes</taxon>
        <taxon>Micrococcales</taxon>
        <taxon>Ruaniaceae</taxon>
        <taxon>Ruania</taxon>
    </lineage>
</organism>
<evidence type="ECO:0000313" key="3">
    <source>
        <dbReference type="Proteomes" id="UP000824037"/>
    </source>
</evidence>
<proteinExistence type="predicted"/>
<dbReference type="Pfam" id="PF01370">
    <property type="entry name" value="Epimerase"/>
    <property type="match status" value="1"/>
</dbReference>
<dbReference type="Gene3D" id="3.40.50.720">
    <property type="entry name" value="NAD(P)-binding Rossmann-like Domain"/>
    <property type="match status" value="1"/>
</dbReference>
<reference evidence="2" key="1">
    <citation type="journal article" date="2021" name="PeerJ">
        <title>Extensive microbial diversity within the chicken gut microbiome revealed by metagenomics and culture.</title>
        <authorList>
            <person name="Gilroy R."/>
            <person name="Ravi A."/>
            <person name="Getino M."/>
            <person name="Pursley I."/>
            <person name="Horton D.L."/>
            <person name="Alikhan N.F."/>
            <person name="Baker D."/>
            <person name="Gharbi K."/>
            <person name="Hall N."/>
            <person name="Watson M."/>
            <person name="Adriaenssens E.M."/>
            <person name="Foster-Nyarko E."/>
            <person name="Jarju S."/>
            <person name="Secka A."/>
            <person name="Antonio M."/>
            <person name="Oren A."/>
            <person name="Chaudhuri R.R."/>
            <person name="La Ragione R."/>
            <person name="Hildebrand F."/>
            <person name="Pallen M.J."/>
        </authorList>
    </citation>
    <scope>NUCLEOTIDE SEQUENCE</scope>
    <source>
        <strain evidence="2">ChiGjej4B4-7305</strain>
    </source>
</reference>
<sequence length="327" mass="35518">MPSVLFVGGTGTISAACVPVALARGWDVTVLNRGASSLRRLPAGVRAAHADVRDPAAVRAALGQRTFDAVADFVSFTPEHARTAVDLFAGRTGQYLYISSASAYQTPPARLPVTEETPLENPYWQYSRDKAASEDLLFREHREAGFPVTVVRPSHTYDHTRIPTFGGWTDVERLRRGAPVVVLGDGTTRWTVTRAKDFAIGFTGLLGRAEALGEAFHITFDLAPTWNEIYTTLADLLGVRPELAHVPAEAIAAVDERLGASALGDKANDFVLDNSKIRSLVPEFAPVATLEEGFAESLDWYLAEESRQGGEAHLEAVFDQVVRSTVR</sequence>
<feature type="domain" description="NAD-dependent epimerase/dehydratase" evidence="1">
    <location>
        <begin position="4"/>
        <end position="211"/>
    </location>
</feature>
<dbReference type="SUPFAM" id="SSF51735">
    <property type="entry name" value="NAD(P)-binding Rossmann-fold domains"/>
    <property type="match status" value="1"/>
</dbReference>
<protein>
    <submittedName>
        <fullName evidence="2">NAD-dependent epimerase/dehydratase family protein</fullName>
    </submittedName>
</protein>
<name>A0A9D2ECZ7_9MICO</name>
<comment type="caution">
    <text evidence="2">The sequence shown here is derived from an EMBL/GenBank/DDBJ whole genome shotgun (WGS) entry which is preliminary data.</text>
</comment>